<protein>
    <submittedName>
        <fullName evidence="1">Uncharacterized protein</fullName>
    </submittedName>
</protein>
<evidence type="ECO:0000313" key="2">
    <source>
        <dbReference type="Proteomes" id="UP000315295"/>
    </source>
</evidence>
<accession>A0A540LYJ2</accession>
<comment type="caution">
    <text evidence="1">The sequence shown here is derived from an EMBL/GenBank/DDBJ whole genome shotgun (WGS) entry which is preliminary data.</text>
</comment>
<gene>
    <name evidence="1" type="ORF">C1H46_022859</name>
</gene>
<organism evidence="1 2">
    <name type="scientific">Malus baccata</name>
    <name type="common">Siberian crab apple</name>
    <name type="synonym">Pyrus baccata</name>
    <dbReference type="NCBI Taxonomy" id="106549"/>
    <lineage>
        <taxon>Eukaryota</taxon>
        <taxon>Viridiplantae</taxon>
        <taxon>Streptophyta</taxon>
        <taxon>Embryophyta</taxon>
        <taxon>Tracheophyta</taxon>
        <taxon>Spermatophyta</taxon>
        <taxon>Magnoliopsida</taxon>
        <taxon>eudicotyledons</taxon>
        <taxon>Gunneridae</taxon>
        <taxon>Pentapetalae</taxon>
        <taxon>rosids</taxon>
        <taxon>fabids</taxon>
        <taxon>Rosales</taxon>
        <taxon>Rosaceae</taxon>
        <taxon>Amygdaloideae</taxon>
        <taxon>Maleae</taxon>
        <taxon>Malus</taxon>
    </lineage>
</organism>
<dbReference type="EMBL" id="VIEB01000415">
    <property type="protein sequence ID" value="TQD91564.1"/>
    <property type="molecule type" value="Genomic_DNA"/>
</dbReference>
<evidence type="ECO:0000313" key="1">
    <source>
        <dbReference type="EMBL" id="TQD91564.1"/>
    </source>
</evidence>
<name>A0A540LYJ2_MALBA</name>
<keyword evidence="2" id="KW-1185">Reference proteome</keyword>
<sequence length="71" mass="8362">MKGRYFKEVFDSLIGRLYNRLQDSSQGFNNRETRLPKLRRPLLQVVLQNRCCLRQRTTSRDCCRREGIGGG</sequence>
<dbReference type="AlphaFoldDB" id="A0A540LYJ2"/>
<proteinExistence type="predicted"/>
<dbReference type="Proteomes" id="UP000315295">
    <property type="component" value="Unassembled WGS sequence"/>
</dbReference>
<reference evidence="1 2" key="1">
    <citation type="journal article" date="2019" name="G3 (Bethesda)">
        <title>Sequencing of a Wild Apple (Malus baccata) Genome Unravels the Differences Between Cultivated and Wild Apple Species Regarding Disease Resistance and Cold Tolerance.</title>
        <authorList>
            <person name="Chen X."/>
        </authorList>
    </citation>
    <scope>NUCLEOTIDE SEQUENCE [LARGE SCALE GENOMIC DNA]</scope>
    <source>
        <strain evidence="2">cv. Shandingzi</strain>
        <tissue evidence="1">Leaves</tissue>
    </source>
</reference>